<evidence type="ECO:0000256" key="1">
    <source>
        <dbReference type="SAM" id="SignalP"/>
    </source>
</evidence>
<dbReference type="STRING" id="1285928.SAMN04487894_12318"/>
<feature type="chain" id="PRO_5011511923" description="Beta-lactamase-inhibitor-like, PepSY-like" evidence="1">
    <location>
        <begin position="19"/>
        <end position="148"/>
    </location>
</feature>
<proteinExistence type="predicted"/>
<keyword evidence="3" id="KW-1185">Reference proteome</keyword>
<name>A0A1G7AHR7_NIADE</name>
<dbReference type="Proteomes" id="UP000198757">
    <property type="component" value="Unassembled WGS sequence"/>
</dbReference>
<dbReference type="AlphaFoldDB" id="A0A1G7AHR7"/>
<accession>A0A1G7AHR7</accession>
<protein>
    <recommendedName>
        <fullName evidence="4">Beta-lactamase-inhibitor-like, PepSY-like</fullName>
    </recommendedName>
</protein>
<dbReference type="Gene3D" id="3.10.450.360">
    <property type="match status" value="1"/>
</dbReference>
<sequence>MKKLAGIIAVFVSLSAAAVNSNPVVNEKVQKTFEMVFANAQHVTWRSEKDNNEASFSINNIRVRAVIDNSGQLVRTIRYYGEENLPASIRYGLKKKFDKEEISSVSELSANDQVVYYITLKDKTHLLNLVVNAGGNIVSLKKYKRGDL</sequence>
<reference evidence="3" key="1">
    <citation type="submission" date="2016-10" db="EMBL/GenBank/DDBJ databases">
        <authorList>
            <person name="Varghese N."/>
            <person name="Submissions S."/>
        </authorList>
    </citation>
    <scope>NUCLEOTIDE SEQUENCE [LARGE SCALE GENOMIC DNA]</scope>
    <source>
        <strain evidence="3">DSM 25811 / CCM 8410 / LMG 26954 / E90</strain>
    </source>
</reference>
<dbReference type="RefSeq" id="WP_143019909.1">
    <property type="nucleotide sequence ID" value="NZ_FMZO01000023.1"/>
</dbReference>
<dbReference type="SUPFAM" id="SSF160574">
    <property type="entry name" value="BT0923-like"/>
    <property type="match status" value="1"/>
</dbReference>
<evidence type="ECO:0000313" key="3">
    <source>
        <dbReference type="Proteomes" id="UP000198757"/>
    </source>
</evidence>
<keyword evidence="1" id="KW-0732">Signal</keyword>
<evidence type="ECO:0000313" key="2">
    <source>
        <dbReference type="EMBL" id="SDE14253.1"/>
    </source>
</evidence>
<feature type="signal peptide" evidence="1">
    <location>
        <begin position="1"/>
        <end position="18"/>
    </location>
</feature>
<evidence type="ECO:0008006" key="4">
    <source>
        <dbReference type="Google" id="ProtNLM"/>
    </source>
</evidence>
<dbReference type="EMBL" id="FMZO01000023">
    <property type="protein sequence ID" value="SDE14253.1"/>
    <property type="molecule type" value="Genomic_DNA"/>
</dbReference>
<gene>
    <name evidence="2" type="ORF">SAMN04487894_12318</name>
</gene>
<organism evidence="2 3">
    <name type="scientific">Niabella drilacis (strain DSM 25811 / CCM 8410 / CCUG 62505 / LMG 26954 / E90)</name>
    <dbReference type="NCBI Taxonomy" id="1285928"/>
    <lineage>
        <taxon>Bacteria</taxon>
        <taxon>Pseudomonadati</taxon>
        <taxon>Bacteroidota</taxon>
        <taxon>Chitinophagia</taxon>
        <taxon>Chitinophagales</taxon>
        <taxon>Chitinophagaceae</taxon>
        <taxon>Niabella</taxon>
    </lineage>
</organism>
<dbReference type="OrthoDB" id="678457at2"/>